<evidence type="ECO:0000313" key="3">
    <source>
        <dbReference type="Proteomes" id="UP000220157"/>
    </source>
</evidence>
<evidence type="ECO:0000259" key="1">
    <source>
        <dbReference type="PROSITE" id="PS50943"/>
    </source>
</evidence>
<gene>
    <name evidence="2" type="ORF">CGS56_01185</name>
</gene>
<dbReference type="GO" id="GO:0003677">
    <property type="term" value="F:DNA binding"/>
    <property type="evidence" value="ECO:0007669"/>
    <property type="project" value="InterPro"/>
</dbReference>
<accession>A0A2A7AD21</accession>
<dbReference type="Gene3D" id="1.10.260.40">
    <property type="entry name" value="lambda repressor-like DNA-binding domains"/>
    <property type="match status" value="1"/>
</dbReference>
<dbReference type="EMBL" id="NMTW01000007">
    <property type="protein sequence ID" value="PDX77036.1"/>
    <property type="molecule type" value="Genomic_DNA"/>
</dbReference>
<evidence type="ECO:0000313" key="2">
    <source>
        <dbReference type="EMBL" id="PDX77036.1"/>
    </source>
</evidence>
<dbReference type="AlphaFoldDB" id="A0A2A7AD21"/>
<sequence length="162" mass="18386">MPSHAEKNQTEIENYYHIIDPEGRLSENEKAEEERKVLENMPACFPAALRYVMTRFGFTQEALAFASKVSESTIGRYRNGKVESFSEKNVVALCVAMHLPPWLSFALIAKAGFSLAATREQLAHLMILNCMYMRSIDEVNEYLRERGNASLSRETAQDCRAS</sequence>
<dbReference type="SMART" id="SM00530">
    <property type="entry name" value="HTH_XRE"/>
    <property type="match status" value="1"/>
</dbReference>
<dbReference type="SUPFAM" id="SSF47413">
    <property type="entry name" value="lambda repressor-like DNA-binding domains"/>
    <property type="match status" value="1"/>
</dbReference>
<comment type="caution">
    <text evidence="2">The sequence shown here is derived from an EMBL/GenBank/DDBJ whole genome shotgun (WGS) entry which is preliminary data.</text>
</comment>
<name>A0A2A7AD21_9FIRM</name>
<dbReference type="RefSeq" id="WP_097784776.1">
    <property type="nucleotide sequence ID" value="NZ_JAQDKL010000006.1"/>
</dbReference>
<dbReference type="CDD" id="cd00093">
    <property type="entry name" value="HTH_XRE"/>
    <property type="match status" value="1"/>
</dbReference>
<dbReference type="Proteomes" id="UP000220157">
    <property type="component" value="Unassembled WGS sequence"/>
</dbReference>
<protein>
    <submittedName>
        <fullName evidence="2">Transcriptional regulator</fullName>
    </submittedName>
</protein>
<dbReference type="Pfam" id="PF01381">
    <property type="entry name" value="HTH_3"/>
    <property type="match status" value="1"/>
</dbReference>
<dbReference type="InterPro" id="IPR001387">
    <property type="entry name" value="Cro/C1-type_HTH"/>
</dbReference>
<organism evidence="2 3">
    <name type="scientific">Faecalibacterium prausnitzii</name>
    <dbReference type="NCBI Taxonomy" id="853"/>
    <lineage>
        <taxon>Bacteria</taxon>
        <taxon>Bacillati</taxon>
        <taxon>Bacillota</taxon>
        <taxon>Clostridia</taxon>
        <taxon>Eubacteriales</taxon>
        <taxon>Oscillospiraceae</taxon>
        <taxon>Faecalibacterium</taxon>
    </lineage>
</organism>
<feature type="domain" description="HTH cro/C1-type" evidence="1">
    <location>
        <begin position="49"/>
        <end position="103"/>
    </location>
</feature>
<dbReference type="PROSITE" id="PS50943">
    <property type="entry name" value="HTH_CROC1"/>
    <property type="match status" value="1"/>
</dbReference>
<dbReference type="InterPro" id="IPR010982">
    <property type="entry name" value="Lambda_DNA-bd_dom_sf"/>
</dbReference>
<reference evidence="2 3" key="1">
    <citation type="journal article" date="2017" name="Front. Microbiol.">
        <title>New Insights into the Diversity of the Genus Faecalibacterium.</title>
        <authorList>
            <person name="Benevides L."/>
            <person name="Burman S."/>
            <person name="Martin R."/>
            <person name="Robert V."/>
            <person name="Thomas M."/>
            <person name="Miquel S."/>
            <person name="Chain F."/>
            <person name="Sokol H."/>
            <person name="Bermudez-Humaran L.G."/>
            <person name="Morrison M."/>
            <person name="Langella P."/>
            <person name="Azevedo V.A."/>
            <person name="Chatel J.M."/>
            <person name="Soares S."/>
        </authorList>
    </citation>
    <scope>NUCLEOTIDE SEQUENCE [LARGE SCALE GENOMIC DNA]</scope>
    <source>
        <strain evidence="2 3">CNCM I 4573</strain>
    </source>
</reference>
<proteinExistence type="predicted"/>